<organism evidence="1 2">
    <name type="scientific">Phaeobacter gallaeciensis</name>
    <dbReference type="NCBI Taxonomy" id="60890"/>
    <lineage>
        <taxon>Bacteria</taxon>
        <taxon>Pseudomonadati</taxon>
        <taxon>Pseudomonadota</taxon>
        <taxon>Alphaproteobacteria</taxon>
        <taxon>Rhodobacterales</taxon>
        <taxon>Roseobacteraceae</taxon>
        <taxon>Phaeobacter</taxon>
    </lineage>
</organism>
<evidence type="ECO:0000313" key="2">
    <source>
        <dbReference type="Proteomes" id="UP000252706"/>
    </source>
</evidence>
<comment type="caution">
    <text evidence="1">The sequence shown here is derived from an EMBL/GenBank/DDBJ whole genome shotgun (WGS) entry which is preliminary data.</text>
</comment>
<evidence type="ECO:0000313" key="1">
    <source>
        <dbReference type="EMBL" id="RBW58551.1"/>
    </source>
</evidence>
<dbReference type="AlphaFoldDB" id="A0A366X4G9"/>
<dbReference type="EMBL" id="QOCE01000013">
    <property type="protein sequence ID" value="RBW58551.1"/>
    <property type="molecule type" value="Genomic_DNA"/>
</dbReference>
<gene>
    <name evidence="1" type="ORF">DS909_06220</name>
</gene>
<dbReference type="GO" id="GO:0016740">
    <property type="term" value="F:transferase activity"/>
    <property type="evidence" value="ECO:0007669"/>
    <property type="project" value="UniProtKB-KW"/>
</dbReference>
<keyword evidence="1" id="KW-0808">Transferase</keyword>
<dbReference type="InterPro" id="IPR019660">
    <property type="entry name" value="Put_sensory_transdc_reg_YbjN"/>
</dbReference>
<dbReference type="OrthoDB" id="9792176at2"/>
<dbReference type="CDD" id="cd17033">
    <property type="entry name" value="DR1245-like"/>
    <property type="match status" value="1"/>
</dbReference>
<name>A0A366X4G9_9RHOB</name>
<protein>
    <submittedName>
        <fullName evidence="1">Diacylglyceryl transferase</fullName>
    </submittedName>
</protein>
<proteinExistence type="predicted"/>
<reference evidence="1 2" key="1">
    <citation type="submission" date="2018-07" db="EMBL/GenBank/DDBJ databases">
        <title>Modular assembly of carbohydrate-degrading microbial communities in the ocean.</title>
        <authorList>
            <person name="Enke T.N."/>
            <person name="Datta M.S."/>
            <person name="Schwartzman J.A."/>
            <person name="Cermak N."/>
            <person name="Schmitz D.A."/>
            <person name="Barrere J."/>
            <person name="Cordero O.X."/>
        </authorList>
    </citation>
    <scope>NUCLEOTIDE SEQUENCE [LARGE SCALE GENOMIC DNA]</scope>
    <source>
        <strain evidence="1 2">C3M10</strain>
    </source>
</reference>
<dbReference type="Proteomes" id="UP000252706">
    <property type="component" value="Unassembled WGS sequence"/>
</dbReference>
<dbReference type="Pfam" id="PF10722">
    <property type="entry name" value="YbjN"/>
    <property type="match status" value="1"/>
</dbReference>
<accession>A0A366X4G9</accession>
<dbReference type="STRING" id="1423144.Gal_00922"/>
<dbReference type="RefSeq" id="WP_113822588.1">
    <property type="nucleotide sequence ID" value="NZ_QOCE01000013.1"/>
</dbReference>
<sequence>MALSEQYLEEDIHPIDIVENLAAHHEWDFDRIGDDQIAMAVEGQWRTYSLTLAWSGYDETLRMVCTFEMDPPEEKLGKLYELINAMNDQSWVGGFTYWKEQKLMVYRYGLVLAGGQVAGPEQIDTMINTAVLSAERYYPAIQLMVWGNRTPKDALQVAIAEAYGRA</sequence>